<dbReference type="RefSeq" id="WP_240826785.1">
    <property type="nucleotide sequence ID" value="NZ_JAKWBL010000001.1"/>
</dbReference>
<organism evidence="10 11">
    <name type="scientific">Niabella ginsengisoli</name>
    <dbReference type="NCBI Taxonomy" id="522298"/>
    <lineage>
        <taxon>Bacteria</taxon>
        <taxon>Pseudomonadati</taxon>
        <taxon>Bacteroidota</taxon>
        <taxon>Chitinophagia</taxon>
        <taxon>Chitinophagales</taxon>
        <taxon>Chitinophagaceae</taxon>
        <taxon>Niabella</taxon>
    </lineage>
</organism>
<name>A0ABS9SGB4_9BACT</name>
<feature type="binding site" evidence="9">
    <location>
        <position position="208"/>
    </location>
    <ligand>
        <name>Zn(2+)</name>
        <dbReference type="ChEBI" id="CHEBI:29105"/>
        <note>catalytic</note>
    </ligand>
</feature>
<comment type="function">
    <text evidence="9">Catalyzes hydrolysis of the D-alanyl-D-alanine dipeptide.</text>
</comment>
<feature type="active site" description="Proton donor/acceptor" evidence="9">
    <location>
        <position position="205"/>
    </location>
</feature>
<dbReference type="InterPro" id="IPR009045">
    <property type="entry name" value="Zn_M74/Hedgehog-like"/>
</dbReference>
<protein>
    <recommendedName>
        <fullName evidence="9">D-alanyl-D-alanine dipeptidase</fullName>
        <shortName evidence="9">D-Ala-D-Ala dipeptidase</shortName>
        <ecNumber evidence="9">3.4.13.22</ecNumber>
    </recommendedName>
</protein>
<evidence type="ECO:0000256" key="7">
    <source>
        <dbReference type="ARBA" id="ARBA00023049"/>
    </source>
</evidence>
<dbReference type="Proteomes" id="UP001202248">
    <property type="component" value="Unassembled WGS sequence"/>
</dbReference>
<dbReference type="PANTHER" id="PTHR43126">
    <property type="entry name" value="D-ALANYL-D-ALANINE DIPEPTIDASE"/>
    <property type="match status" value="1"/>
</dbReference>
<comment type="similarity">
    <text evidence="9">Belongs to the peptidase M15D family.</text>
</comment>
<dbReference type="Pfam" id="PF01427">
    <property type="entry name" value="Peptidase_M15"/>
    <property type="match status" value="1"/>
</dbReference>
<dbReference type="CDD" id="cd14840">
    <property type="entry name" value="D-Ala-D-Ala_dipeptidase_Aad"/>
    <property type="match status" value="1"/>
</dbReference>
<comment type="catalytic activity">
    <reaction evidence="1 9">
        <text>D-alanyl-D-alanine + H2O = 2 D-alanine</text>
        <dbReference type="Rhea" id="RHEA:20661"/>
        <dbReference type="ChEBI" id="CHEBI:15377"/>
        <dbReference type="ChEBI" id="CHEBI:57416"/>
        <dbReference type="ChEBI" id="CHEBI:57822"/>
        <dbReference type="EC" id="3.4.13.22"/>
    </reaction>
</comment>
<dbReference type="SUPFAM" id="SSF55166">
    <property type="entry name" value="Hedgehog/DD-peptidase"/>
    <property type="match status" value="1"/>
</dbReference>
<keyword evidence="7 9" id="KW-0482">Metalloprotease</keyword>
<evidence type="ECO:0000256" key="9">
    <source>
        <dbReference type="HAMAP-Rule" id="MF_01924"/>
    </source>
</evidence>
<comment type="cofactor">
    <cofactor evidence="9">
        <name>Zn(2+)</name>
        <dbReference type="ChEBI" id="CHEBI:29105"/>
    </cofactor>
    <text evidence="9">Binds 1 zinc ion per subunit.</text>
</comment>
<evidence type="ECO:0000256" key="2">
    <source>
        <dbReference type="ARBA" id="ARBA00022670"/>
    </source>
</evidence>
<evidence type="ECO:0000256" key="6">
    <source>
        <dbReference type="ARBA" id="ARBA00022997"/>
    </source>
</evidence>
<evidence type="ECO:0000256" key="5">
    <source>
        <dbReference type="ARBA" id="ARBA00022833"/>
    </source>
</evidence>
<evidence type="ECO:0000256" key="4">
    <source>
        <dbReference type="ARBA" id="ARBA00022801"/>
    </source>
</evidence>
<dbReference type="Gene3D" id="3.30.1380.10">
    <property type="match status" value="1"/>
</dbReference>
<feature type="binding site" evidence="9">
    <location>
        <position position="147"/>
    </location>
    <ligand>
        <name>Zn(2+)</name>
        <dbReference type="ChEBI" id="CHEBI:29105"/>
        <note>catalytic</note>
    </ligand>
</feature>
<evidence type="ECO:0000313" key="11">
    <source>
        <dbReference type="Proteomes" id="UP001202248"/>
    </source>
</evidence>
<gene>
    <name evidence="10" type="ORF">MKP09_05495</name>
</gene>
<dbReference type="PANTHER" id="PTHR43126:SF1">
    <property type="entry name" value="D-ALANYL-D-ALANINE DIPEPTIDASE"/>
    <property type="match status" value="1"/>
</dbReference>
<keyword evidence="4 9" id="KW-0378">Hydrolase</keyword>
<keyword evidence="11" id="KW-1185">Reference proteome</keyword>
<keyword evidence="6 9" id="KW-0224">Dipeptidase</keyword>
<dbReference type="InterPro" id="IPR000755">
    <property type="entry name" value="A_A_dipeptidase"/>
</dbReference>
<dbReference type="HAMAP" id="MF_01924">
    <property type="entry name" value="A_A_dipeptidase"/>
    <property type="match status" value="1"/>
</dbReference>
<evidence type="ECO:0000256" key="8">
    <source>
        <dbReference type="ARBA" id="ARBA00023316"/>
    </source>
</evidence>
<evidence type="ECO:0000256" key="3">
    <source>
        <dbReference type="ARBA" id="ARBA00022723"/>
    </source>
</evidence>
<keyword evidence="2 9" id="KW-0645">Protease</keyword>
<dbReference type="EC" id="3.4.13.22" evidence="9"/>
<feature type="site" description="Transition state stabilizer" evidence="9">
    <location>
        <position position="113"/>
    </location>
</feature>
<sequence>MFRQTIIAILVGIAATLATQAQQTKLQVERSFKSYKRHSTIHPETKMMELKQVVPGIVYDLKYADSDNFMQRRMYSKGTNTTFLRKPAAAALAAVQEDLKKSGLGIKVFDAYRPFSVTEKFWELVKDERYVANPVKGSNHNRGTAVDLTLIDLKTDKELNMGTGFDNFTDTAHHTFKALPKHILDNRALLKSAMEKHGFTALATEWWHYTFKSNISFTVLDIPFRKLFR</sequence>
<reference evidence="10 11" key="1">
    <citation type="submission" date="2022-02" db="EMBL/GenBank/DDBJ databases">
        <authorList>
            <person name="Min J."/>
        </authorList>
    </citation>
    <scope>NUCLEOTIDE SEQUENCE [LARGE SCALE GENOMIC DNA]</scope>
    <source>
        <strain evidence="10 11">GR10-1</strain>
    </source>
</reference>
<evidence type="ECO:0000313" key="10">
    <source>
        <dbReference type="EMBL" id="MCH5597395.1"/>
    </source>
</evidence>
<keyword evidence="3 9" id="KW-0479">Metal-binding</keyword>
<proteinExistence type="inferred from homology"/>
<keyword evidence="8" id="KW-0961">Cell wall biogenesis/degradation</keyword>
<feature type="binding site" evidence="9">
    <location>
        <position position="140"/>
    </location>
    <ligand>
        <name>Zn(2+)</name>
        <dbReference type="ChEBI" id="CHEBI:29105"/>
        <note>catalytic</note>
    </ligand>
</feature>
<keyword evidence="5 9" id="KW-0862">Zinc</keyword>
<comment type="caution">
    <text evidence="10">The sequence shown here is derived from an EMBL/GenBank/DDBJ whole genome shotgun (WGS) entry which is preliminary data.</text>
</comment>
<dbReference type="EMBL" id="JAKWBL010000001">
    <property type="protein sequence ID" value="MCH5597395.1"/>
    <property type="molecule type" value="Genomic_DNA"/>
</dbReference>
<evidence type="ECO:0000256" key="1">
    <source>
        <dbReference type="ARBA" id="ARBA00001362"/>
    </source>
</evidence>
<accession>A0ABS9SGB4</accession>